<dbReference type="PROSITE" id="PS50297">
    <property type="entry name" value="ANK_REP_REGION"/>
    <property type="match status" value="1"/>
</dbReference>
<keyword evidence="6" id="KW-1185">Reference proteome</keyword>
<gene>
    <name evidence="5" type="ORF">SBAD_LOCUS2865</name>
</gene>
<evidence type="ECO:0000256" key="1">
    <source>
        <dbReference type="ARBA" id="ARBA00022737"/>
    </source>
</evidence>
<evidence type="ECO:0000256" key="3">
    <source>
        <dbReference type="PROSITE-ProRule" id="PRU00023"/>
    </source>
</evidence>
<dbReference type="EMBL" id="UZAM01007447">
    <property type="protein sequence ID" value="VDO99192.1"/>
    <property type="molecule type" value="Genomic_DNA"/>
</dbReference>
<dbReference type="PANTHER" id="PTHR24198">
    <property type="entry name" value="ANKYRIN REPEAT AND PROTEIN KINASE DOMAIN-CONTAINING PROTEIN"/>
    <property type="match status" value="1"/>
</dbReference>
<feature type="region of interest" description="Disordered" evidence="4">
    <location>
        <begin position="1"/>
        <end position="20"/>
    </location>
</feature>
<evidence type="ECO:0000256" key="2">
    <source>
        <dbReference type="ARBA" id="ARBA00023043"/>
    </source>
</evidence>
<dbReference type="WBParaSite" id="SBAD_0000300401-mRNA-1">
    <property type="protein sequence ID" value="SBAD_0000300401-mRNA-1"/>
    <property type="gene ID" value="SBAD_0000300401"/>
</dbReference>
<dbReference type="InterPro" id="IPR036770">
    <property type="entry name" value="Ankyrin_rpt-contain_sf"/>
</dbReference>
<evidence type="ECO:0000313" key="6">
    <source>
        <dbReference type="Proteomes" id="UP000270296"/>
    </source>
</evidence>
<feature type="repeat" description="ANK" evidence="3">
    <location>
        <begin position="202"/>
        <end position="234"/>
    </location>
</feature>
<dbReference type="SUPFAM" id="SSF48403">
    <property type="entry name" value="Ankyrin repeat"/>
    <property type="match status" value="1"/>
</dbReference>
<reference evidence="7" key="1">
    <citation type="submission" date="2016-06" db="UniProtKB">
        <authorList>
            <consortium name="WormBaseParasite"/>
        </authorList>
    </citation>
    <scope>IDENTIFICATION</scope>
</reference>
<feature type="compositionally biased region" description="Basic residues" evidence="4">
    <location>
        <begin position="73"/>
        <end position="86"/>
    </location>
</feature>
<proteinExistence type="predicted"/>
<name>A0A183IGX0_9BILA</name>
<feature type="region of interest" description="Disordered" evidence="4">
    <location>
        <begin position="70"/>
        <end position="95"/>
    </location>
</feature>
<keyword evidence="1" id="KW-0677">Repeat</keyword>
<feature type="compositionally biased region" description="Basic and acidic residues" evidence="4">
    <location>
        <begin position="1"/>
        <end position="10"/>
    </location>
</feature>
<dbReference type="PRINTS" id="PR01415">
    <property type="entry name" value="ANKYRIN"/>
</dbReference>
<accession>A0A183IGX0</accession>
<dbReference type="Proteomes" id="UP000270296">
    <property type="component" value="Unassembled WGS sequence"/>
</dbReference>
<protein>
    <submittedName>
        <fullName evidence="7">ANK_REP_REGION domain-containing protein</fullName>
    </submittedName>
</protein>
<organism evidence="7">
    <name type="scientific">Soboliphyme baturini</name>
    <dbReference type="NCBI Taxonomy" id="241478"/>
    <lineage>
        <taxon>Eukaryota</taxon>
        <taxon>Metazoa</taxon>
        <taxon>Ecdysozoa</taxon>
        <taxon>Nematoda</taxon>
        <taxon>Enoplea</taxon>
        <taxon>Dorylaimia</taxon>
        <taxon>Dioctophymatida</taxon>
        <taxon>Dioctophymatoidea</taxon>
        <taxon>Soboliphymatidae</taxon>
        <taxon>Soboliphyme</taxon>
    </lineage>
</organism>
<feature type="repeat" description="ANK" evidence="3">
    <location>
        <begin position="234"/>
        <end position="266"/>
    </location>
</feature>
<dbReference type="GO" id="GO:0005737">
    <property type="term" value="C:cytoplasm"/>
    <property type="evidence" value="ECO:0007669"/>
    <property type="project" value="TreeGrafter"/>
</dbReference>
<dbReference type="SMART" id="SM00248">
    <property type="entry name" value="ANK"/>
    <property type="match status" value="4"/>
</dbReference>
<dbReference type="Pfam" id="PF12796">
    <property type="entry name" value="Ank_2"/>
    <property type="match status" value="2"/>
</dbReference>
<dbReference type="Gene3D" id="1.25.40.20">
    <property type="entry name" value="Ankyrin repeat-containing domain"/>
    <property type="match status" value="1"/>
</dbReference>
<dbReference type="InterPro" id="IPR002110">
    <property type="entry name" value="Ankyrin_rpt"/>
</dbReference>
<dbReference type="PANTHER" id="PTHR24198:SF165">
    <property type="entry name" value="ANKYRIN REPEAT-CONTAINING PROTEIN-RELATED"/>
    <property type="match status" value="1"/>
</dbReference>
<evidence type="ECO:0000313" key="7">
    <source>
        <dbReference type="WBParaSite" id="SBAD_0000300401-mRNA-1"/>
    </source>
</evidence>
<dbReference type="OrthoDB" id="195446at2759"/>
<keyword evidence="2 3" id="KW-0040">ANK repeat</keyword>
<evidence type="ECO:0000256" key="4">
    <source>
        <dbReference type="SAM" id="MobiDB-lite"/>
    </source>
</evidence>
<evidence type="ECO:0000313" key="5">
    <source>
        <dbReference type="EMBL" id="VDO99192.1"/>
    </source>
</evidence>
<dbReference type="AlphaFoldDB" id="A0A183IGX0"/>
<sequence length="312" mass="34267">MSAVTVDDRIIPGQETEEVTPSWLEDTKVTPETEEATNNLRSASKGDQIMKVSGKKSTQETILNLPNSQEQRIHKKKMPLGRKVSSKKLAEADTQTVKIDQPPAKALDIKFSDSRMSPISETSTAKEFNAEDGNSSVQPLAVHEKETSTGLLAEHGIVENSGTNKNGCIALILASEAENVQLCKELLTVNGKAQVRRKRKDNGNTAMHIACLKGNVELLRVISEYEPLVDEQNDGSTMMHIASLFGHDQTAMVFLKRGVPLQMPNRNGLQALHCAAMHGHLTVVKALLKKGCPIDFKTKVGAILFRHIIMYH</sequence>
<feature type="repeat" description="ANK" evidence="3">
    <location>
        <begin position="267"/>
        <end position="299"/>
    </location>
</feature>
<dbReference type="PROSITE" id="PS50088">
    <property type="entry name" value="ANK_REPEAT"/>
    <property type="match status" value="3"/>
</dbReference>
<reference evidence="5 6" key="2">
    <citation type="submission" date="2018-11" db="EMBL/GenBank/DDBJ databases">
        <authorList>
            <consortium name="Pathogen Informatics"/>
        </authorList>
    </citation>
    <scope>NUCLEOTIDE SEQUENCE [LARGE SCALE GENOMIC DNA]</scope>
</reference>